<accession>A0A401ZRW1</accession>
<protein>
    <recommendedName>
        <fullName evidence="4">Phosphatidic acid phosphatase type 2/haloperoxidase domain-containing protein</fullName>
    </recommendedName>
</protein>
<comment type="caution">
    <text evidence="2">The sequence shown here is derived from an EMBL/GenBank/DDBJ whole genome shotgun (WGS) entry which is preliminary data.</text>
</comment>
<evidence type="ECO:0008006" key="4">
    <source>
        <dbReference type="Google" id="ProtNLM"/>
    </source>
</evidence>
<keyword evidence="1" id="KW-0812">Transmembrane</keyword>
<dbReference type="AlphaFoldDB" id="A0A401ZRW1"/>
<gene>
    <name evidence="2" type="ORF">KDAU_68650</name>
</gene>
<dbReference type="InterPro" id="IPR036938">
    <property type="entry name" value="PAP2/HPO_sf"/>
</dbReference>
<proteinExistence type="predicted"/>
<feature type="transmembrane region" description="Helical" evidence="1">
    <location>
        <begin position="37"/>
        <end position="57"/>
    </location>
</feature>
<sequence length="59" mass="6496">MTVFVLLFGPRLLALSPLVFLVGWARWQVRAHTVLQAIAGTCLAIVVTVVTFQLFGIQL</sequence>
<reference evidence="3" key="1">
    <citation type="submission" date="2018-12" db="EMBL/GenBank/DDBJ databases">
        <title>Tengunoibacter tsumagoiensis gen. nov., sp. nov., Dictyobacter kobayashii sp. nov., D. alpinus sp. nov., and D. joshuensis sp. nov. and description of Dictyobacteraceae fam. nov. within the order Ktedonobacterales isolated from Tengu-no-mugimeshi.</title>
        <authorList>
            <person name="Wang C.M."/>
            <person name="Zheng Y."/>
            <person name="Sakai Y."/>
            <person name="Toyoda A."/>
            <person name="Minakuchi Y."/>
            <person name="Abe K."/>
            <person name="Yokota A."/>
            <person name="Yabe S."/>
        </authorList>
    </citation>
    <scope>NUCLEOTIDE SEQUENCE [LARGE SCALE GENOMIC DNA]</scope>
    <source>
        <strain evidence="3">S-27</strain>
    </source>
</reference>
<dbReference type="EMBL" id="BIFQ01000002">
    <property type="protein sequence ID" value="GCE09536.1"/>
    <property type="molecule type" value="Genomic_DNA"/>
</dbReference>
<evidence type="ECO:0000256" key="1">
    <source>
        <dbReference type="SAM" id="Phobius"/>
    </source>
</evidence>
<name>A0A401ZRW1_9CHLR</name>
<evidence type="ECO:0000313" key="3">
    <source>
        <dbReference type="Proteomes" id="UP000287224"/>
    </source>
</evidence>
<dbReference type="SUPFAM" id="SSF48317">
    <property type="entry name" value="Acid phosphatase/Vanadium-dependent haloperoxidase"/>
    <property type="match status" value="1"/>
</dbReference>
<evidence type="ECO:0000313" key="2">
    <source>
        <dbReference type="EMBL" id="GCE09536.1"/>
    </source>
</evidence>
<feature type="transmembrane region" description="Helical" evidence="1">
    <location>
        <begin position="6"/>
        <end position="25"/>
    </location>
</feature>
<keyword evidence="3" id="KW-1185">Reference proteome</keyword>
<keyword evidence="1" id="KW-1133">Transmembrane helix</keyword>
<keyword evidence="1" id="KW-0472">Membrane</keyword>
<dbReference type="Proteomes" id="UP000287224">
    <property type="component" value="Unassembled WGS sequence"/>
</dbReference>
<organism evidence="2 3">
    <name type="scientific">Dictyobacter aurantiacus</name>
    <dbReference type="NCBI Taxonomy" id="1936993"/>
    <lineage>
        <taxon>Bacteria</taxon>
        <taxon>Bacillati</taxon>
        <taxon>Chloroflexota</taxon>
        <taxon>Ktedonobacteria</taxon>
        <taxon>Ktedonobacterales</taxon>
        <taxon>Dictyobacteraceae</taxon>
        <taxon>Dictyobacter</taxon>
    </lineage>
</organism>